<reference evidence="10" key="1">
    <citation type="submission" date="2012-12" db="EMBL/GenBank/DDBJ databases">
        <authorList>
            <person name="Hellsten U."/>
            <person name="Grimwood J."/>
            <person name="Chapman J.A."/>
            <person name="Shapiro H."/>
            <person name="Aerts A."/>
            <person name="Otillar R.P."/>
            <person name="Terry A.Y."/>
            <person name="Boore J.L."/>
            <person name="Simakov O."/>
            <person name="Marletaz F."/>
            <person name="Cho S.-J."/>
            <person name="Edsinger-Gonzales E."/>
            <person name="Havlak P."/>
            <person name="Kuo D.-H."/>
            <person name="Larsson T."/>
            <person name="Lv J."/>
            <person name="Arendt D."/>
            <person name="Savage R."/>
            <person name="Osoegawa K."/>
            <person name="de Jong P."/>
            <person name="Lindberg D.R."/>
            <person name="Seaver E.C."/>
            <person name="Weisblat D.A."/>
            <person name="Putnam N.H."/>
            <person name="Grigoriev I.V."/>
            <person name="Rokhsar D.S."/>
        </authorList>
    </citation>
    <scope>NUCLEOTIDE SEQUENCE</scope>
</reference>
<dbReference type="CTD" id="20202955"/>
<dbReference type="AlphaFoldDB" id="T1F2A5"/>
<feature type="region of interest" description="Disordered" evidence="7">
    <location>
        <begin position="148"/>
        <end position="171"/>
    </location>
</feature>
<evidence type="ECO:0000256" key="1">
    <source>
        <dbReference type="ARBA" id="ARBA00004138"/>
    </source>
</evidence>
<keyword evidence="3" id="KW-0963">Cytoplasm</keyword>
<dbReference type="Pfam" id="PF14886">
    <property type="entry name" value="FAM183"/>
    <property type="match status" value="1"/>
</dbReference>
<evidence type="ECO:0000313" key="8">
    <source>
        <dbReference type="EMBL" id="ESO08023.1"/>
    </source>
</evidence>
<evidence type="ECO:0000256" key="3">
    <source>
        <dbReference type="ARBA" id="ARBA00022490"/>
    </source>
</evidence>
<proteinExistence type="inferred from homology"/>
<dbReference type="InParanoid" id="T1F2A5"/>
<comment type="similarity">
    <text evidence="6">Belongs to the CFAP144 family.</text>
</comment>
<evidence type="ECO:0000256" key="4">
    <source>
        <dbReference type="ARBA" id="ARBA00023212"/>
    </source>
</evidence>
<sequence>MSQSYSKSHGIRRQISRNNLNAVNLDKIRKETIGKEMKCFQPYSNFSTSNLITDKITSFKEEPIELDEETLQNITVTRTLQNARRTKDPNMPETSSDEYGWFAESLMKKEQPLLDHKLFEHGRVKSDVSRFVEEHIKVFKSDMMRNMDGDTARRRTAVAASDTRSNKSVPR</sequence>
<accession>T1F2A5</accession>
<dbReference type="EMBL" id="AMQM01003372">
    <property type="status" value="NOT_ANNOTATED_CDS"/>
    <property type="molecule type" value="Genomic_DNA"/>
</dbReference>
<dbReference type="EMBL" id="KB096134">
    <property type="protein sequence ID" value="ESO08023.1"/>
    <property type="molecule type" value="Genomic_DNA"/>
</dbReference>
<keyword evidence="10" id="KW-1185">Reference proteome</keyword>
<evidence type="ECO:0000313" key="10">
    <source>
        <dbReference type="Proteomes" id="UP000015101"/>
    </source>
</evidence>
<dbReference type="RefSeq" id="XP_009013812.1">
    <property type="nucleotide sequence ID" value="XM_009015564.1"/>
</dbReference>
<comment type="subcellular location">
    <subcellularLocation>
        <location evidence="1">Cell projection</location>
        <location evidence="1">Cilium</location>
    </subcellularLocation>
    <subcellularLocation>
        <location evidence="2">Cytoplasm</location>
        <location evidence="2">Cytoskeleton</location>
    </subcellularLocation>
</comment>
<dbReference type="PANTHER" id="PTHR33865">
    <property type="entry name" value="PROTEIN FAM183B"/>
    <property type="match status" value="1"/>
</dbReference>
<evidence type="ECO:0000256" key="2">
    <source>
        <dbReference type="ARBA" id="ARBA00004245"/>
    </source>
</evidence>
<dbReference type="PANTHER" id="PTHR33865:SF3">
    <property type="entry name" value="PROTEIN FAM183B"/>
    <property type="match status" value="1"/>
</dbReference>
<dbReference type="HOGENOM" id="CLU_1564555_0_0_1"/>
<reference evidence="9" key="3">
    <citation type="submission" date="2015-06" db="UniProtKB">
        <authorList>
            <consortium name="EnsemblMetazoa"/>
        </authorList>
    </citation>
    <scope>IDENTIFICATION</scope>
</reference>
<organism evidence="9 10">
    <name type="scientific">Helobdella robusta</name>
    <name type="common">Californian leech</name>
    <dbReference type="NCBI Taxonomy" id="6412"/>
    <lineage>
        <taxon>Eukaryota</taxon>
        <taxon>Metazoa</taxon>
        <taxon>Spiralia</taxon>
        <taxon>Lophotrochozoa</taxon>
        <taxon>Annelida</taxon>
        <taxon>Clitellata</taxon>
        <taxon>Hirudinea</taxon>
        <taxon>Rhynchobdellida</taxon>
        <taxon>Glossiphoniidae</taxon>
        <taxon>Helobdella</taxon>
    </lineage>
</organism>
<dbReference type="EnsemblMetazoa" id="HelroT169745">
    <property type="protein sequence ID" value="HelroP169745"/>
    <property type="gene ID" value="HelroG169745"/>
</dbReference>
<dbReference type="KEGG" id="hro:HELRODRAFT_169745"/>
<feature type="compositionally biased region" description="Polar residues" evidence="7">
    <location>
        <begin position="162"/>
        <end position="171"/>
    </location>
</feature>
<name>T1F2A5_HELRO</name>
<dbReference type="GeneID" id="20202955"/>
<keyword evidence="4" id="KW-0206">Cytoskeleton</keyword>
<gene>
    <name evidence="9" type="primary">20202955</name>
    <name evidence="8" type="ORF">HELRODRAFT_169745</name>
</gene>
<dbReference type="GO" id="GO:0005856">
    <property type="term" value="C:cytoskeleton"/>
    <property type="evidence" value="ECO:0007669"/>
    <property type="project" value="UniProtKB-SubCell"/>
</dbReference>
<protein>
    <submittedName>
        <fullName evidence="8 9">Uncharacterized protein</fullName>
    </submittedName>
</protein>
<evidence type="ECO:0000313" key="9">
    <source>
        <dbReference type="EnsemblMetazoa" id="HelroP169745"/>
    </source>
</evidence>
<dbReference type="GO" id="GO:0005929">
    <property type="term" value="C:cilium"/>
    <property type="evidence" value="ECO:0007669"/>
    <property type="project" value="UniProtKB-SubCell"/>
</dbReference>
<dbReference type="OrthoDB" id="446290at2759"/>
<evidence type="ECO:0000256" key="6">
    <source>
        <dbReference type="ARBA" id="ARBA00034777"/>
    </source>
</evidence>
<keyword evidence="5" id="KW-0966">Cell projection</keyword>
<dbReference type="InterPro" id="IPR029214">
    <property type="entry name" value="CFAP144"/>
</dbReference>
<reference evidence="8 10" key="2">
    <citation type="journal article" date="2013" name="Nature">
        <title>Insights into bilaterian evolution from three spiralian genomes.</title>
        <authorList>
            <person name="Simakov O."/>
            <person name="Marletaz F."/>
            <person name="Cho S.J."/>
            <person name="Edsinger-Gonzales E."/>
            <person name="Havlak P."/>
            <person name="Hellsten U."/>
            <person name="Kuo D.H."/>
            <person name="Larsson T."/>
            <person name="Lv J."/>
            <person name="Arendt D."/>
            <person name="Savage R."/>
            <person name="Osoegawa K."/>
            <person name="de Jong P."/>
            <person name="Grimwood J."/>
            <person name="Chapman J.A."/>
            <person name="Shapiro H."/>
            <person name="Aerts A."/>
            <person name="Otillar R.P."/>
            <person name="Terry A.Y."/>
            <person name="Boore J.L."/>
            <person name="Grigoriev I.V."/>
            <person name="Lindberg D.R."/>
            <person name="Seaver E.C."/>
            <person name="Weisblat D.A."/>
            <person name="Putnam N.H."/>
            <person name="Rokhsar D.S."/>
        </authorList>
    </citation>
    <scope>NUCLEOTIDE SEQUENCE</scope>
</reference>
<evidence type="ECO:0000256" key="5">
    <source>
        <dbReference type="ARBA" id="ARBA00023273"/>
    </source>
</evidence>
<dbReference type="Proteomes" id="UP000015101">
    <property type="component" value="Unassembled WGS sequence"/>
</dbReference>
<evidence type="ECO:0000256" key="7">
    <source>
        <dbReference type="SAM" id="MobiDB-lite"/>
    </source>
</evidence>